<sequence length="133" mass="15157">MLKHIVVDKCTSTQHKCKACDKTVYLVDQLTANGIVCHKSCFKCNHCKGTLTVLLFTSLCRFFFCSGGFQLRFFYNTQSREFDQDGYFISSKISPYFSATKSADKAPELVSKDLLNTDFFSTYFKSLILCCIN</sequence>
<evidence type="ECO:0000256" key="3">
    <source>
        <dbReference type="ARBA" id="ARBA00023038"/>
    </source>
</evidence>
<dbReference type="EMBL" id="JACMSC010000015">
    <property type="protein sequence ID" value="KAG6485376.1"/>
    <property type="molecule type" value="Genomic_DNA"/>
</dbReference>
<feature type="domain" description="LIM zinc-binding" evidence="5">
    <location>
        <begin position="15"/>
        <end position="75"/>
    </location>
</feature>
<evidence type="ECO:0000256" key="1">
    <source>
        <dbReference type="ARBA" id="ARBA00022723"/>
    </source>
</evidence>
<organism evidence="6 7">
    <name type="scientific">Zingiber officinale</name>
    <name type="common">Ginger</name>
    <name type="synonym">Amomum zingiber</name>
    <dbReference type="NCBI Taxonomy" id="94328"/>
    <lineage>
        <taxon>Eukaryota</taxon>
        <taxon>Viridiplantae</taxon>
        <taxon>Streptophyta</taxon>
        <taxon>Embryophyta</taxon>
        <taxon>Tracheophyta</taxon>
        <taxon>Spermatophyta</taxon>
        <taxon>Magnoliopsida</taxon>
        <taxon>Liliopsida</taxon>
        <taxon>Zingiberales</taxon>
        <taxon>Zingiberaceae</taxon>
        <taxon>Zingiber</taxon>
    </lineage>
</organism>
<comment type="caution">
    <text evidence="6">The sequence shown here is derived from an EMBL/GenBank/DDBJ whole genome shotgun (WGS) entry which is preliminary data.</text>
</comment>
<reference evidence="6 7" key="1">
    <citation type="submission" date="2020-08" db="EMBL/GenBank/DDBJ databases">
        <title>Plant Genome Project.</title>
        <authorList>
            <person name="Zhang R.-G."/>
        </authorList>
    </citation>
    <scope>NUCLEOTIDE SEQUENCE [LARGE SCALE GENOMIC DNA]</scope>
    <source>
        <tissue evidence="6">Rhizome</tissue>
    </source>
</reference>
<evidence type="ECO:0000313" key="7">
    <source>
        <dbReference type="Proteomes" id="UP000734854"/>
    </source>
</evidence>
<accession>A0A8J5KM62</accession>
<dbReference type="SUPFAM" id="SSF57716">
    <property type="entry name" value="Glucocorticoid receptor-like (DNA-binding domain)"/>
    <property type="match status" value="1"/>
</dbReference>
<dbReference type="GO" id="GO:0051017">
    <property type="term" value="P:actin filament bundle assembly"/>
    <property type="evidence" value="ECO:0007669"/>
    <property type="project" value="UniProtKB-ARBA"/>
</dbReference>
<evidence type="ECO:0000256" key="2">
    <source>
        <dbReference type="ARBA" id="ARBA00022833"/>
    </source>
</evidence>
<dbReference type="Proteomes" id="UP000734854">
    <property type="component" value="Unassembled WGS sequence"/>
</dbReference>
<dbReference type="PROSITE" id="PS00478">
    <property type="entry name" value="LIM_DOMAIN_1"/>
    <property type="match status" value="1"/>
</dbReference>
<protein>
    <recommendedName>
        <fullName evidence="5">LIM zinc-binding domain-containing protein</fullName>
    </recommendedName>
</protein>
<keyword evidence="2 4" id="KW-0862">Zinc</keyword>
<dbReference type="PANTHER" id="PTHR24206">
    <property type="entry name" value="OS06G0237300 PROTEIN"/>
    <property type="match status" value="1"/>
</dbReference>
<name>A0A8J5KM62_ZINOF</name>
<dbReference type="PROSITE" id="PS50023">
    <property type="entry name" value="LIM_DOMAIN_2"/>
    <property type="match status" value="1"/>
</dbReference>
<gene>
    <name evidence="6" type="ORF">ZIOFF_053913</name>
</gene>
<evidence type="ECO:0000313" key="6">
    <source>
        <dbReference type="EMBL" id="KAG6485376.1"/>
    </source>
</evidence>
<evidence type="ECO:0000259" key="5">
    <source>
        <dbReference type="PROSITE" id="PS50023"/>
    </source>
</evidence>
<dbReference type="Gene3D" id="2.10.110.10">
    <property type="entry name" value="Cysteine Rich Protein"/>
    <property type="match status" value="1"/>
</dbReference>
<dbReference type="GO" id="GO:0046872">
    <property type="term" value="F:metal ion binding"/>
    <property type="evidence" value="ECO:0007669"/>
    <property type="project" value="UniProtKB-KW"/>
</dbReference>
<dbReference type="AlphaFoldDB" id="A0A8J5KM62"/>
<dbReference type="InterPro" id="IPR001781">
    <property type="entry name" value="Znf_LIM"/>
</dbReference>
<keyword evidence="3 4" id="KW-0440">LIM domain</keyword>
<evidence type="ECO:0000256" key="4">
    <source>
        <dbReference type="PROSITE-ProRule" id="PRU00125"/>
    </source>
</evidence>
<keyword evidence="7" id="KW-1185">Reference proteome</keyword>
<dbReference type="GO" id="GO:0051015">
    <property type="term" value="F:actin filament binding"/>
    <property type="evidence" value="ECO:0007669"/>
    <property type="project" value="UniProtKB-ARBA"/>
</dbReference>
<proteinExistence type="predicted"/>
<keyword evidence="1 4" id="KW-0479">Metal-binding</keyword>